<dbReference type="PANTHER" id="PTHR48154">
    <property type="entry name" value="PROTEIN, PUTATIVE-RELATED"/>
    <property type="match status" value="1"/>
</dbReference>
<dbReference type="PANTHER" id="PTHR48154:SF1">
    <property type="entry name" value="PROTEIN, PUTATIVE-RELATED"/>
    <property type="match status" value="1"/>
</dbReference>
<reference evidence="3 4" key="1">
    <citation type="journal article" date="2022" name="Nat. Genet.">
        <title>Improved pea reference genome and pan-genome highlight genomic features and evolutionary characteristics.</title>
        <authorList>
            <person name="Yang T."/>
            <person name="Liu R."/>
            <person name="Luo Y."/>
            <person name="Hu S."/>
            <person name="Wang D."/>
            <person name="Wang C."/>
            <person name="Pandey M.K."/>
            <person name="Ge S."/>
            <person name="Xu Q."/>
            <person name="Li N."/>
            <person name="Li G."/>
            <person name="Huang Y."/>
            <person name="Saxena R.K."/>
            <person name="Ji Y."/>
            <person name="Li M."/>
            <person name="Yan X."/>
            <person name="He Y."/>
            <person name="Liu Y."/>
            <person name="Wang X."/>
            <person name="Xiang C."/>
            <person name="Varshney R.K."/>
            <person name="Ding H."/>
            <person name="Gao S."/>
            <person name="Zong X."/>
        </authorList>
    </citation>
    <scope>NUCLEOTIDE SEQUENCE [LARGE SCALE GENOMIC DNA]</scope>
    <source>
        <strain evidence="3 4">cv. Zhongwan 6</strain>
    </source>
</reference>
<dbReference type="Pfam" id="PF24924">
    <property type="entry name" value="DUF7745"/>
    <property type="match status" value="1"/>
</dbReference>
<dbReference type="Gramene" id="Psat03G0013200-T1">
    <property type="protein sequence ID" value="KAI5423780.1"/>
    <property type="gene ID" value="KIW84_030132"/>
</dbReference>
<dbReference type="AlphaFoldDB" id="A0A9D4XRH6"/>
<proteinExistence type="predicted"/>
<name>A0A9D4XRH6_PEA</name>
<keyword evidence="4" id="KW-1185">Reference proteome</keyword>
<evidence type="ECO:0000313" key="4">
    <source>
        <dbReference type="Proteomes" id="UP001058974"/>
    </source>
</evidence>
<dbReference type="EMBL" id="JAMSHJ010000003">
    <property type="protein sequence ID" value="KAI5423780.1"/>
    <property type="molecule type" value="Genomic_DNA"/>
</dbReference>
<feature type="coiled-coil region" evidence="1">
    <location>
        <begin position="506"/>
        <end position="540"/>
    </location>
</feature>
<comment type="caution">
    <text evidence="3">The sequence shown here is derived from an EMBL/GenBank/DDBJ whole genome shotgun (WGS) entry which is preliminary data.</text>
</comment>
<accession>A0A9D4XRH6</accession>
<dbReference type="Proteomes" id="UP001058974">
    <property type="component" value="Chromosome 3"/>
</dbReference>
<feature type="coiled-coil region" evidence="1">
    <location>
        <begin position="583"/>
        <end position="639"/>
    </location>
</feature>
<evidence type="ECO:0000259" key="2">
    <source>
        <dbReference type="Pfam" id="PF24924"/>
    </source>
</evidence>
<evidence type="ECO:0000256" key="1">
    <source>
        <dbReference type="SAM" id="Coils"/>
    </source>
</evidence>
<evidence type="ECO:0000313" key="3">
    <source>
        <dbReference type="EMBL" id="KAI5423780.1"/>
    </source>
</evidence>
<sequence length="735" mass="83049">MSSPRPGLRAMRSYLYYPVDLLTLTFNVATAGDSAGDPGFPERHLPASLHCVHIIAVSVGSTVVEASPPRRDYVSSGGRILADQSEDPETGNLLLGCPVEGRGLHLPLDSGRGFSGSLKMDIGRKRHVAYKFPVVCLEPIQQLMKLMDPDSLEGFRKDYGLILSFVTVLSKDQHDALFTLLQFYDPPLRCFTFPDYILVPTLEEVASFLRIPIKPQLLFYSSEFLPDLSMVASTTYLGESVLKANMCQKREVNGFHLSFLLGEAKKKLEDGDQRGFNAVLALCVYGIVLFPNVAEFVDVDAIRLFMLGNPVPTLLGDFFHSMHHRNENRRGGLVNCCAPLFYKWFSSHLPKLGAFVDVKDSLSWSKRLMGIRAKDISWWSDRGLLGADIIHSCGNFPNVPLVGRRAGINYNLSLAVRQFGYALRTPPLEKDVEESMFFHSSSDLTVSRKAAEAWLKVIKRGRTVLGKGDCRTYPQYEGWLQGRVEEFGLPFPIEEPLYPPTPEQSTMVNREEYDKLKNAMEELQSENSELSVKLQDCMHQFHEAEYQKREAVRLQGEAERKLVVEVDFFRKTDEALRSSSSELRRVKQQLADAHGKLAGWQEQWDTFLASRKAKEEETVVQLTGQMEKLKILLREKNHELLCACSTNGYITDQFNKAQGQIEELKVLAGLKKSRLEEVFGEDDGNYYREHINELDGVIHRRNLLIRHLTESPYHPDTVALLAEVRSNPYGLYTGG</sequence>
<dbReference type="InterPro" id="IPR056647">
    <property type="entry name" value="DUF7745"/>
</dbReference>
<keyword evidence="1" id="KW-0175">Coiled coil</keyword>
<feature type="domain" description="DUF7745" evidence="2">
    <location>
        <begin position="141"/>
        <end position="485"/>
    </location>
</feature>
<gene>
    <name evidence="3" type="ORF">KIW84_030132</name>
</gene>
<protein>
    <recommendedName>
        <fullName evidence="2">DUF7745 domain-containing protein</fullName>
    </recommendedName>
</protein>
<organism evidence="3 4">
    <name type="scientific">Pisum sativum</name>
    <name type="common">Garden pea</name>
    <name type="synonym">Lathyrus oleraceus</name>
    <dbReference type="NCBI Taxonomy" id="3888"/>
    <lineage>
        <taxon>Eukaryota</taxon>
        <taxon>Viridiplantae</taxon>
        <taxon>Streptophyta</taxon>
        <taxon>Embryophyta</taxon>
        <taxon>Tracheophyta</taxon>
        <taxon>Spermatophyta</taxon>
        <taxon>Magnoliopsida</taxon>
        <taxon>eudicotyledons</taxon>
        <taxon>Gunneridae</taxon>
        <taxon>Pentapetalae</taxon>
        <taxon>rosids</taxon>
        <taxon>fabids</taxon>
        <taxon>Fabales</taxon>
        <taxon>Fabaceae</taxon>
        <taxon>Papilionoideae</taxon>
        <taxon>50 kb inversion clade</taxon>
        <taxon>NPAAA clade</taxon>
        <taxon>Hologalegina</taxon>
        <taxon>IRL clade</taxon>
        <taxon>Fabeae</taxon>
        <taxon>Lathyrus</taxon>
    </lineage>
</organism>